<reference evidence="2" key="1">
    <citation type="submission" date="2020-02" db="EMBL/GenBank/DDBJ databases">
        <authorList>
            <person name="Meier V. D."/>
        </authorList>
    </citation>
    <scope>NUCLEOTIDE SEQUENCE</scope>
    <source>
        <strain evidence="2">AVDCRST_MAG88</strain>
    </source>
</reference>
<evidence type="ECO:0000313" key="2">
    <source>
        <dbReference type="EMBL" id="CAA9542216.1"/>
    </source>
</evidence>
<organism evidence="2">
    <name type="scientific">uncultured Thermomicrobiales bacterium</name>
    <dbReference type="NCBI Taxonomy" id="1645740"/>
    <lineage>
        <taxon>Bacteria</taxon>
        <taxon>Pseudomonadati</taxon>
        <taxon>Thermomicrobiota</taxon>
        <taxon>Thermomicrobia</taxon>
        <taxon>Thermomicrobiales</taxon>
        <taxon>environmental samples</taxon>
    </lineage>
</organism>
<dbReference type="AlphaFoldDB" id="A0A6J4U778"/>
<dbReference type="InterPro" id="IPR001119">
    <property type="entry name" value="SLH_dom"/>
</dbReference>
<dbReference type="EMBL" id="CADCWM010000037">
    <property type="protein sequence ID" value="CAA9542216.1"/>
    <property type="molecule type" value="Genomic_DNA"/>
</dbReference>
<feature type="non-terminal residue" evidence="2">
    <location>
        <position position="99"/>
    </location>
</feature>
<protein>
    <recommendedName>
        <fullName evidence="1">SLH domain-containing protein</fullName>
    </recommendedName>
</protein>
<proteinExistence type="predicted"/>
<accession>A0A6J4U778</accession>
<dbReference type="PROSITE" id="PS51272">
    <property type="entry name" value="SLH"/>
    <property type="match status" value="1"/>
</dbReference>
<sequence length="99" mass="10625">MGTLSGYGVARGFPDGTYKPTEPVLQAQVVSFVTRAMVAKGYWTLQRDDPRLYPNVPAGSGHRQDLTTYVHYAGAVPGTDPTAAWPGWNQPIGRSGFAA</sequence>
<evidence type="ECO:0000259" key="1">
    <source>
        <dbReference type="PROSITE" id="PS51272"/>
    </source>
</evidence>
<name>A0A6J4U778_9BACT</name>
<feature type="domain" description="SLH" evidence="1">
    <location>
        <begin position="1"/>
        <end position="47"/>
    </location>
</feature>
<gene>
    <name evidence="2" type="ORF">AVDCRST_MAG88-105</name>
</gene>